<proteinExistence type="predicted"/>
<organism evidence="3 4">
    <name type="scientific">Collimonas arenae</name>
    <dbReference type="NCBI Taxonomy" id="279058"/>
    <lineage>
        <taxon>Bacteria</taxon>
        <taxon>Pseudomonadati</taxon>
        <taxon>Pseudomonadota</taxon>
        <taxon>Betaproteobacteria</taxon>
        <taxon>Burkholderiales</taxon>
        <taxon>Oxalobacteraceae</taxon>
        <taxon>Collimonas</taxon>
    </lineage>
</organism>
<evidence type="ECO:0000313" key="3">
    <source>
        <dbReference type="EMBL" id="AMP07954.1"/>
    </source>
</evidence>
<sequence>MPINNDQWQKLKPFLPGGENAPGVTGRDNRLFVNAIFWIVLNEAKWSQLPSGFGQWQTAYMRFRRWNQAGIWRQMADHVDADPALQRMLDAIAAFGDDYAWRLSRRTLIRKNKVAHGSGLPRQPLPPAPDAAKERGKAQNLDTNWIWLLTHK</sequence>
<dbReference type="PANTHER" id="PTHR46637:SF1">
    <property type="entry name" value="BLL5188 PROTEIN"/>
    <property type="match status" value="1"/>
</dbReference>
<dbReference type="PANTHER" id="PTHR46637">
    <property type="entry name" value="TIS1421-TRANSPOSASE PROTEIN A"/>
    <property type="match status" value="1"/>
</dbReference>
<keyword evidence="4" id="KW-1185">Reference proteome</keyword>
<evidence type="ECO:0000313" key="4">
    <source>
        <dbReference type="Proteomes" id="UP000071778"/>
    </source>
</evidence>
<evidence type="ECO:0000256" key="1">
    <source>
        <dbReference type="SAM" id="MobiDB-lite"/>
    </source>
</evidence>
<accession>A0A127QD54</accession>
<reference evidence="3 4" key="1">
    <citation type="submission" date="2015-11" db="EMBL/GenBank/DDBJ databases">
        <title>Exploring the genomic traits of fungus-feeding bacterial genus Collimonas.</title>
        <authorList>
            <person name="Song C."/>
            <person name="Schmidt R."/>
            <person name="de Jager V."/>
            <person name="Krzyzanowska D."/>
            <person name="Jongedijk E."/>
            <person name="Cankar K."/>
            <person name="Beekwilder J."/>
            <person name="van Veen A."/>
            <person name="de Boer W."/>
            <person name="van Veen J.A."/>
            <person name="Garbeva P."/>
        </authorList>
    </citation>
    <scope>NUCLEOTIDE SEQUENCE [LARGE SCALE GENOMIC DNA]</scope>
    <source>
        <strain evidence="3 4">Ter282</strain>
    </source>
</reference>
<dbReference type="RefSeq" id="WP_061531881.1">
    <property type="nucleotide sequence ID" value="NZ_CP013233.1"/>
</dbReference>
<feature type="region of interest" description="Disordered" evidence="1">
    <location>
        <begin position="116"/>
        <end position="137"/>
    </location>
</feature>
<dbReference type="PATRIC" id="fig|279058.17.peg.147"/>
<dbReference type="InterPro" id="IPR025161">
    <property type="entry name" value="IS402-like_dom"/>
</dbReference>
<dbReference type="AlphaFoldDB" id="A0A127QD54"/>
<feature type="domain" description="Insertion element IS402-like" evidence="2">
    <location>
        <begin position="4"/>
        <end position="75"/>
    </location>
</feature>
<protein>
    <recommendedName>
        <fullName evidence="2">Insertion element IS402-like domain-containing protein</fullName>
    </recommendedName>
</protein>
<gene>
    <name evidence="3" type="ORF">CAter282_0130</name>
</gene>
<dbReference type="Pfam" id="PF13340">
    <property type="entry name" value="DUF4096"/>
    <property type="match status" value="1"/>
</dbReference>
<evidence type="ECO:0000259" key="2">
    <source>
        <dbReference type="Pfam" id="PF13340"/>
    </source>
</evidence>
<dbReference type="Proteomes" id="UP000071778">
    <property type="component" value="Chromosome"/>
</dbReference>
<dbReference type="OrthoDB" id="9777326at2"/>
<dbReference type="InterPro" id="IPR052909">
    <property type="entry name" value="Transposase_6_like"/>
</dbReference>
<name>A0A127QD54_9BURK</name>
<dbReference type="EMBL" id="CP013235">
    <property type="protein sequence ID" value="AMP07954.1"/>
    <property type="molecule type" value="Genomic_DNA"/>
</dbReference>